<feature type="compositionally biased region" description="Low complexity" evidence="16">
    <location>
        <begin position="87"/>
        <end position="108"/>
    </location>
</feature>
<keyword evidence="5" id="KW-0107">Calcium channel</keyword>
<sequence length="3071" mass="349419">MEEKNVNLKTGDLVTFFSEQEEEDGYFSKSHDSAVMSNNKSKDCVFKIYPFTQYTARKALKKKAKRKLQQQQTDGADNGASGGGGSSNNNNSSNSNNNNGITNANGENANNEVTDLELKQLEEYQDLEDVSNESTLIQLEGRDLVYGQIVQLYQPSSNQFLFARNNLVGFRQDGSQKCYFKITPRFQNQDGCKVFSEDLVLLRHEKTGLFLNQQNFIIDQGVFGIGLSENGTFWKMAVSDVDGKSGLNILKANEPFRLFHREGGFVKVSNDKTTFTYNTKTPSSINSLFEIEFENNNLVSPLLRSQKDKENTDQQQKDKEKDKENPLKQSYGSLSASNTITPSPSSNNNNNNNNINNNTNSNNNTNNNQIFTSNEVHIGQSFWIRLVGTKKYLSLKETADDGLKENPLIVVPEDQKYSPSATFSFVKRDKANEDVVFGSFVRIQSLSKQYLHFISDETFHHNGELVGSKKYYKNDDFQIKQIPKSQLEDYGFVLSRINKIQNYLYQSTSNSSTSLMSSINGINQSGFSSLVGTTTNSGNIDKKRTTIQEIKIIIVEFIKFCTQSEVEDPLDREGTPIKTHQKLLSHPSHLSILLEYLRRLFEPFDPASILFIYRLLKQMVKSNIKNGIIINEHLDQISPPLIREKTIPLHFGAILYEVYKNNNILLEALTEDKVQEFINVIKQKKEPKYMELLSEICICYGKPIVKNQQYLCDLLLEKNSNLLFKTRVIGGSLEIEKQYPTPKWVDITAFALSVDEKTHRYFEQSLALYANVSKGRNYNGIRLVGQRITHKECLLALKEESLPYSLRGCYINILIHVYMDCHPQHYVPQINYVWNPSIVNNTKTTELLQLYQQYNVGTGSLNQRNSSIQNPYNTISTGNISISSNNPTNIAAVGSGSGFMPTVGPSYGQASSPLTNGAIVNSLTSTTNINQAPPSLNLFNLNNPTNNTTTNNNATTNNTTTNNVTNNNNTNSLITSTTHLIQSTSPQQNNTLGSIPTSPVVGSTNHGGQLFHSSSQPPLYQQPQQQQQNSLLLFREDDIFSTFVNLEIQADKEPSTTTQLLISLLSKSEYFSNFNNGFPTSHRPQLAFFHKILIAVGYAFKFGFFRKKERVLLKRLRYILEFEHEPVNTFKEVDLGRTMGGSRMLEDESVIYVSIKIEIVNILHLMLSFQKKNIMDVFLYDFSNMSQSAFSQPENVKNLLMEKLTSSYQRDSHQDLSLCTVLFKLLKHENNQLSSLSLSLLNRIYKYRSIYAMLWSPIQKLFLLPNELTPTYKESLQKMESLTVTCFAPLSDDSTQESLRSLAFFIHLVTDSDPVKLVKNQKLLHVISVHKTIIGVLKIGCSLDDLILDQSQPQPTQQQQQQQPQTPINLSGSIEESPTTTTTTTTSTTSTTNNSSQSINFKSLLNSKTNSQSIHVAKIFRSCYEFLKVFCRDNRENQKVLFGEIEFLIGHLIRYGNVFGTVETLIEVFKNNIELAISFGNSPYLKLLVKFIINLSIDQLDPMFLRLLSVLILPCSENSVIENQISVTNLLKEYKSKISKLLIPIGTMKDVMKDPKLLSKHYNVNSSNVYKLHLALQEILNHSLNDDGASIGSGGSIIGGAITQSNITTTASVVNSNTTNTTTTNNTNNNNNSNNNNNNNNSNNNNNGSFISHRHSNSITQSVHPRLIRSSAKAQIINSSVEILPKEFVINLELILLLKACSHGINTPTEVICREFLSMGECFDILIVRSDGNGKENSSLMINDTKEYLENNLLFRFKSAYLSFLHEVFFNSDTLKGDLLALQLNHDLWSLIDQFTNQLNHLFTISAMNQMGQMYYVQISRNIIMPMVSVLERFYSQCFYFDKATQIHLTYSGRLMTSLMKLYWKDPSLTIPFTQQNTSRYQSSANMSNYDDNDTSEGGYHPILQGLEPEEKVNIYSSLVKCLKAMDRSALSPIVPANVSTINISNVIKGCEDVINRTEHPHSRNRTETIDSSNSSPLIQSKPSSIYIDYTRLNNFVKLAKIRGYTEIAMMVNQSLSITPFIISHSNYNSSSYYNNGNNGNGNGNSNGGNGTIRSNSYGSTTKRRISSRNNSNISDSNKAGSTISNRFQNSLSNTFSQQQQIGINNQRHINIGNGPTIGTTVTSKSTNFLEILVFQLRNSLYNNDEMKINCIRILSSLLYINKERKPDIQNIMTDLYCHSAVIGLLSSKNIEIQFESLSLLLALLEDSVNIDNPLPNPKVKDDIQSHFSSSPDIQFFRDIYAMIERAKINLRDTKRNIHRIEYVKMGNNTVLGGNLTSKNSIKSSLNQNQHNNNNRHSRIVDVNADSNPYSTEFQLLQNIFRVLQLLCQGTTNILKKSIRSQPDNYKSYDILKEMCQFLKILETIVNIDSDSIELGLRFFACMKEIVKNTPENQIAVTNVQVCKAVCNILKKPKENDPSKEFKELKYLDLKIEVVDFLLHVIDKEDPRVMSKLIPELDYKVIESNTQVISQRSNHETNEKSIKLASMTFRLIKILADNDKSQNLQLEDCLLKCGEHCKSRIGRVELLYQNKLERIYFPIPNYSRRLILEDKEQSKIKNDENLLQENLEEHFINNKISWNKATEKIDAFMDYSEYKLIELEHLHNLKLNSMSYYLVSHTDKFKFLSFFLALIINLLLVIYSINSPPDLQQFKSDISDDYGIASWWAGFLPLTILQTICCVLACVGFFLRKGPVLLYQNWVNYLKTHGHKKNFMFYTNDQRMYSLRQTFKYKFIPLNVKFIMTDLKAVYNILAVICSVLGIIYSPYFFAFHIFQFSLNTKALSLVLKAITMNKKTLLVMGVFILQAIYLLSIFSFVWFQEHYADDDSQYMCGSLLQCFITNLYYGVPSQGQLIQFIKYKFPNTYLNDTATSASMEQVRSSNTVAARIIGWTVFNVAFYVVISLILLNVILGIIVDTFGQLRDQRAETEDYKSNVCFICSIERETFQKNSIEFKKHIEDDHNKWHYLYFFAYLKERCTNNQMNQLSELECSIADGITNRNYISFFPIEMSMSLQGIENANRKKEESIDQHAKLLDDLEKKITHNISTQLNQSISLLIDEIKNLRQQVSDLKQQK</sequence>
<evidence type="ECO:0000256" key="9">
    <source>
        <dbReference type="ARBA" id="ARBA00022989"/>
    </source>
</evidence>
<evidence type="ECO:0000256" key="5">
    <source>
        <dbReference type="ARBA" id="ARBA00022673"/>
    </source>
</evidence>
<evidence type="ECO:0000256" key="7">
    <source>
        <dbReference type="ARBA" id="ARBA00022824"/>
    </source>
</evidence>
<evidence type="ECO:0000256" key="17">
    <source>
        <dbReference type="SAM" id="Phobius"/>
    </source>
</evidence>
<evidence type="ECO:0000259" key="20">
    <source>
        <dbReference type="Pfam" id="PF08709"/>
    </source>
</evidence>
<keyword evidence="4" id="KW-0109">Calcium transport</keyword>
<feature type="domain" description="RIH" evidence="18">
    <location>
        <begin position="553"/>
        <end position="728"/>
    </location>
</feature>
<evidence type="ECO:0000256" key="4">
    <source>
        <dbReference type="ARBA" id="ARBA00022568"/>
    </source>
</evidence>
<feature type="domain" description="RIH" evidence="18">
    <location>
        <begin position="1406"/>
        <end position="1531"/>
    </location>
</feature>
<evidence type="ECO:0000256" key="3">
    <source>
        <dbReference type="ARBA" id="ARBA00022448"/>
    </source>
</evidence>
<evidence type="ECO:0000259" key="19">
    <source>
        <dbReference type="Pfam" id="PF08454"/>
    </source>
</evidence>
<keyword evidence="3" id="KW-0813">Transport</keyword>
<feature type="coiled-coil region" evidence="15">
    <location>
        <begin position="3013"/>
        <end position="3070"/>
    </location>
</feature>
<keyword evidence="13" id="KW-1071">Ligand-gated ion channel</keyword>
<organism evidence="21 22">
    <name type="scientific">Dictyostelium firmibasis</name>
    <dbReference type="NCBI Taxonomy" id="79012"/>
    <lineage>
        <taxon>Eukaryota</taxon>
        <taxon>Amoebozoa</taxon>
        <taxon>Evosea</taxon>
        <taxon>Eumycetozoa</taxon>
        <taxon>Dictyostelia</taxon>
        <taxon>Dictyosteliales</taxon>
        <taxon>Dictyosteliaceae</taxon>
        <taxon>Dictyostelium</taxon>
    </lineage>
</organism>
<dbReference type="Pfam" id="PF08709">
    <property type="entry name" value="Ins145_P3_rec"/>
    <property type="match status" value="1"/>
</dbReference>
<keyword evidence="9 17" id="KW-1133">Transmembrane helix</keyword>
<dbReference type="InterPro" id="IPR013662">
    <property type="entry name" value="RIH_assoc-dom"/>
</dbReference>
<dbReference type="Proteomes" id="UP001344447">
    <property type="component" value="Unassembled WGS sequence"/>
</dbReference>
<keyword evidence="8" id="KW-0106">Calcium</keyword>
<dbReference type="GO" id="GO:0005220">
    <property type="term" value="F:inositol 1,4,5-trisphosphate-gated calcium channel activity"/>
    <property type="evidence" value="ECO:0007669"/>
    <property type="project" value="InterPro"/>
</dbReference>
<dbReference type="InterPro" id="IPR000493">
    <property type="entry name" value="InsP3_rcpt"/>
</dbReference>
<feature type="compositionally biased region" description="Low complexity" evidence="16">
    <location>
        <begin position="2068"/>
        <end position="2079"/>
    </location>
</feature>
<dbReference type="Pfam" id="PF08454">
    <property type="entry name" value="RIH_assoc"/>
    <property type="match status" value="1"/>
</dbReference>
<keyword evidence="10" id="KW-0406">Ion transport</keyword>
<name>A0AAN7YWK4_9MYCE</name>
<evidence type="ECO:0000256" key="14">
    <source>
        <dbReference type="ARBA" id="ARBA00023303"/>
    </source>
</evidence>
<feature type="compositionally biased region" description="Polar residues" evidence="16">
    <location>
        <begin position="1368"/>
        <end position="1378"/>
    </location>
</feature>
<accession>A0AAN7YWK4</accession>
<feature type="compositionally biased region" description="Polar residues" evidence="16">
    <location>
        <begin position="327"/>
        <end position="336"/>
    </location>
</feature>
<keyword evidence="7" id="KW-0256">Endoplasmic reticulum</keyword>
<evidence type="ECO:0000256" key="1">
    <source>
        <dbReference type="ARBA" id="ARBA00004477"/>
    </source>
</evidence>
<gene>
    <name evidence="21" type="ORF">RB653_003929</name>
</gene>
<feature type="compositionally biased region" description="Low complexity" evidence="16">
    <location>
        <begin position="1013"/>
        <end position="1027"/>
    </location>
</feature>
<dbReference type="InterPro" id="IPR015925">
    <property type="entry name" value="Ryanodine_IP3_receptor"/>
</dbReference>
<keyword evidence="15" id="KW-0175">Coiled coil</keyword>
<keyword evidence="22" id="KW-1185">Reference proteome</keyword>
<dbReference type="PRINTS" id="PR00779">
    <property type="entry name" value="INSP3RECEPTR"/>
</dbReference>
<keyword evidence="14" id="KW-0407">Ion channel</keyword>
<dbReference type="InterPro" id="IPR000699">
    <property type="entry name" value="RIH_dom"/>
</dbReference>
<dbReference type="InterPro" id="IPR014821">
    <property type="entry name" value="Ins145_P3_rcpt"/>
</dbReference>
<evidence type="ECO:0000313" key="22">
    <source>
        <dbReference type="Proteomes" id="UP001344447"/>
    </source>
</evidence>
<evidence type="ECO:0000256" key="2">
    <source>
        <dbReference type="ARBA" id="ARBA00009453"/>
    </source>
</evidence>
<comment type="similarity">
    <text evidence="2">Belongs to the InsP3 receptor family.</text>
</comment>
<feature type="compositionally biased region" description="Low complexity" evidence="16">
    <location>
        <begin position="1352"/>
        <end position="1367"/>
    </location>
</feature>
<comment type="subcellular location">
    <subcellularLocation>
        <location evidence="1">Endoplasmic reticulum membrane</location>
        <topology evidence="1">Multi-pass membrane protein</topology>
    </subcellularLocation>
</comment>
<feature type="transmembrane region" description="Helical" evidence="17">
    <location>
        <begin position="2794"/>
        <end position="2816"/>
    </location>
</feature>
<evidence type="ECO:0000313" key="21">
    <source>
        <dbReference type="EMBL" id="KAK5582346.1"/>
    </source>
</evidence>
<feature type="region of interest" description="Disordered" evidence="16">
    <location>
        <begin position="1352"/>
        <end position="1396"/>
    </location>
</feature>
<dbReference type="PANTHER" id="PTHR13715">
    <property type="entry name" value="RYANODINE RECEPTOR AND IP3 RECEPTOR"/>
    <property type="match status" value="1"/>
</dbReference>
<evidence type="ECO:0000256" key="13">
    <source>
        <dbReference type="ARBA" id="ARBA00023286"/>
    </source>
</evidence>
<feature type="transmembrane region" description="Helical" evidence="17">
    <location>
        <begin position="2885"/>
        <end position="2912"/>
    </location>
</feature>
<feature type="transmembrane region" description="Helical" evidence="17">
    <location>
        <begin position="2623"/>
        <end position="2641"/>
    </location>
</feature>
<evidence type="ECO:0000256" key="12">
    <source>
        <dbReference type="ARBA" id="ARBA00023170"/>
    </source>
</evidence>
<evidence type="ECO:0000256" key="16">
    <source>
        <dbReference type="SAM" id="MobiDB-lite"/>
    </source>
</evidence>
<feature type="compositionally biased region" description="Low complexity" evidence="16">
    <location>
        <begin position="69"/>
        <end position="79"/>
    </location>
</feature>
<feature type="transmembrane region" description="Helical" evidence="17">
    <location>
        <begin position="2745"/>
        <end position="2764"/>
    </location>
</feature>
<proteinExistence type="inferred from homology"/>
<evidence type="ECO:0000259" key="18">
    <source>
        <dbReference type="Pfam" id="PF01365"/>
    </source>
</evidence>
<keyword evidence="6 17" id="KW-0812">Transmembrane</keyword>
<dbReference type="GO" id="GO:0070679">
    <property type="term" value="F:inositol 1,4,5 trisphosphate binding"/>
    <property type="evidence" value="ECO:0007669"/>
    <property type="project" value="InterPro"/>
</dbReference>
<protein>
    <submittedName>
        <fullName evidence="21">Uncharacterized protein</fullName>
    </submittedName>
</protein>
<feature type="domain" description="RyR/IP3R Homology associated" evidence="19">
    <location>
        <begin position="2312"/>
        <end position="2410"/>
    </location>
</feature>
<feature type="domain" description="Inositol 1,4,5-trisphosphate/ryanodine receptor" evidence="20">
    <location>
        <begin position="5"/>
        <end position="237"/>
    </location>
</feature>
<keyword evidence="12" id="KW-0675">Receptor</keyword>
<reference evidence="21 22" key="1">
    <citation type="submission" date="2023-11" db="EMBL/GenBank/DDBJ databases">
        <title>Dfirmibasis_genome.</title>
        <authorList>
            <person name="Edelbroek B."/>
            <person name="Kjellin J."/>
            <person name="Jerlstrom-Hultqvist J."/>
            <person name="Soderbom F."/>
        </authorList>
    </citation>
    <scope>NUCLEOTIDE SEQUENCE [LARGE SCALE GENOMIC DNA]</scope>
    <source>
        <strain evidence="21 22">TNS-C-14</strain>
    </source>
</reference>
<dbReference type="PANTHER" id="PTHR13715:SF99">
    <property type="entry name" value="INOSITOL 1,4,5-TRISPHOSPHATE RECEPTOR-LIKE PROTEIN A"/>
    <property type="match status" value="1"/>
</dbReference>
<feature type="compositionally biased region" description="Low complexity" evidence="16">
    <location>
        <begin position="1379"/>
        <end position="1396"/>
    </location>
</feature>
<feature type="compositionally biased region" description="Low complexity" evidence="16">
    <location>
        <begin position="337"/>
        <end position="368"/>
    </location>
</feature>
<dbReference type="Gene3D" id="2.80.10.50">
    <property type="match status" value="2"/>
</dbReference>
<feature type="compositionally biased region" description="Gly residues" evidence="16">
    <location>
        <begin position="2039"/>
        <end position="2051"/>
    </location>
</feature>
<feature type="region of interest" description="Disordered" evidence="16">
    <location>
        <begin position="62"/>
        <end position="108"/>
    </location>
</feature>
<feature type="compositionally biased region" description="Polar residues" evidence="16">
    <location>
        <begin position="983"/>
        <end position="1007"/>
    </location>
</feature>
<keyword evidence="11 17" id="KW-0472">Membrane</keyword>
<dbReference type="GO" id="GO:0030659">
    <property type="term" value="C:cytoplasmic vesicle membrane"/>
    <property type="evidence" value="ECO:0007669"/>
    <property type="project" value="TreeGrafter"/>
</dbReference>
<feature type="compositionally biased region" description="Low complexity" evidence="16">
    <location>
        <begin position="1616"/>
        <end position="1647"/>
    </location>
</feature>
<dbReference type="InterPro" id="IPR035910">
    <property type="entry name" value="RyR/IP3R_RIH_dom_sf"/>
</dbReference>
<dbReference type="EMBL" id="JAVFKY010000001">
    <property type="protein sequence ID" value="KAK5582346.1"/>
    <property type="molecule type" value="Genomic_DNA"/>
</dbReference>
<dbReference type="GO" id="GO:0005789">
    <property type="term" value="C:endoplasmic reticulum membrane"/>
    <property type="evidence" value="ECO:0007669"/>
    <property type="project" value="UniProtKB-SubCell"/>
</dbReference>
<feature type="region of interest" description="Disordered" evidence="16">
    <location>
        <begin position="1616"/>
        <end position="1653"/>
    </location>
</feature>
<evidence type="ECO:0000256" key="11">
    <source>
        <dbReference type="ARBA" id="ARBA00023136"/>
    </source>
</evidence>
<comment type="caution">
    <text evidence="21">The sequence shown here is derived from an EMBL/GenBank/DDBJ whole genome shotgun (WGS) entry which is preliminary data.</text>
</comment>
<feature type="transmembrane region" description="Helical" evidence="17">
    <location>
        <begin position="2661"/>
        <end position="2687"/>
    </location>
</feature>
<dbReference type="InterPro" id="IPR016024">
    <property type="entry name" value="ARM-type_fold"/>
</dbReference>
<evidence type="ECO:0000256" key="8">
    <source>
        <dbReference type="ARBA" id="ARBA00022837"/>
    </source>
</evidence>
<evidence type="ECO:0000256" key="6">
    <source>
        <dbReference type="ARBA" id="ARBA00022692"/>
    </source>
</evidence>
<dbReference type="SUPFAM" id="SSF48371">
    <property type="entry name" value="ARM repeat"/>
    <property type="match status" value="1"/>
</dbReference>
<dbReference type="SUPFAM" id="SSF100909">
    <property type="entry name" value="IP3 receptor type 1 binding core, domain 2"/>
    <property type="match status" value="2"/>
</dbReference>
<evidence type="ECO:0000256" key="15">
    <source>
        <dbReference type="SAM" id="Coils"/>
    </source>
</evidence>
<feature type="region of interest" description="Disordered" evidence="16">
    <location>
        <begin position="301"/>
        <end position="368"/>
    </location>
</feature>
<feature type="region of interest" description="Disordered" evidence="16">
    <location>
        <begin position="983"/>
        <end position="1027"/>
    </location>
</feature>
<dbReference type="Pfam" id="PF01365">
    <property type="entry name" value="RYDR_ITPR"/>
    <property type="match status" value="2"/>
</dbReference>
<feature type="region of interest" description="Disordered" evidence="16">
    <location>
        <begin position="2039"/>
        <end position="2080"/>
    </location>
</feature>
<evidence type="ECO:0000256" key="10">
    <source>
        <dbReference type="ARBA" id="ARBA00023065"/>
    </source>
</evidence>
<feature type="compositionally biased region" description="Basic and acidic residues" evidence="16">
    <location>
        <begin position="305"/>
        <end position="326"/>
    </location>
</feature>